<dbReference type="PANTHER" id="PTHR34205">
    <property type="entry name" value="TRANSMEMBRANE PROTEIN"/>
    <property type="match status" value="1"/>
</dbReference>
<proteinExistence type="predicted"/>
<dbReference type="RefSeq" id="WP_176165410.1">
    <property type="nucleotide sequence ID" value="NZ_CP054929.1"/>
</dbReference>
<feature type="transmembrane region" description="Helical" evidence="1">
    <location>
        <begin position="27"/>
        <end position="45"/>
    </location>
</feature>
<keyword evidence="1" id="KW-0472">Membrane</keyword>
<evidence type="ECO:0000256" key="1">
    <source>
        <dbReference type="SAM" id="Phobius"/>
    </source>
</evidence>
<accession>A0A7H8NGS0</accession>
<organism evidence="2 3">
    <name type="scientific">Streptomyces buecherae</name>
    <dbReference type="NCBI Taxonomy" id="2763006"/>
    <lineage>
        <taxon>Bacteria</taxon>
        <taxon>Bacillati</taxon>
        <taxon>Actinomycetota</taxon>
        <taxon>Actinomycetes</taxon>
        <taxon>Kitasatosporales</taxon>
        <taxon>Streptomycetaceae</taxon>
        <taxon>Streptomyces</taxon>
    </lineage>
</organism>
<evidence type="ECO:0000313" key="3">
    <source>
        <dbReference type="Proteomes" id="UP000509303"/>
    </source>
</evidence>
<dbReference type="InterPro" id="IPR009305">
    <property type="entry name" value="Mpo1-like"/>
</dbReference>
<name>A0A7H8NGS0_9ACTN</name>
<dbReference type="PANTHER" id="PTHR34205:SF2">
    <property type="entry name" value="DUF962 DOMAIN-CONTAINING PROTEIN"/>
    <property type="match status" value="1"/>
</dbReference>
<keyword evidence="1" id="KW-1133">Transmembrane helix</keyword>
<keyword evidence="1" id="KW-0812">Transmembrane</keyword>
<reference evidence="2 3" key="1">
    <citation type="submission" date="2020-06" db="EMBL/GenBank/DDBJ databases">
        <title>Genome mining for natural products.</title>
        <authorList>
            <person name="Zhang B."/>
            <person name="Shi J."/>
            <person name="Ge H."/>
        </authorList>
    </citation>
    <scope>NUCLEOTIDE SEQUENCE [LARGE SCALE GENOMIC DNA]</scope>
    <source>
        <strain evidence="2 3">NA00687</strain>
    </source>
</reference>
<dbReference type="Pfam" id="PF06127">
    <property type="entry name" value="Mpo1-like"/>
    <property type="match status" value="1"/>
</dbReference>
<evidence type="ECO:0000313" key="2">
    <source>
        <dbReference type="EMBL" id="QKW53705.1"/>
    </source>
</evidence>
<dbReference type="EMBL" id="CP054929">
    <property type="protein sequence ID" value="QKW53705.1"/>
    <property type="molecule type" value="Genomic_DNA"/>
</dbReference>
<dbReference type="AlphaFoldDB" id="A0A7H8NGS0"/>
<gene>
    <name evidence="2" type="ORF">HUT08_33825</name>
</gene>
<protein>
    <submittedName>
        <fullName evidence="2">DUF962 domain-containing protein</fullName>
    </submittedName>
</protein>
<keyword evidence="3" id="KW-1185">Reference proteome</keyword>
<sequence>MDEQSPASYDAFWPYYVAMHSRPATRWAHLAGTLGGLAVAAYGLGRGRRRWALALPLLGYGTAWPAHFLIEGNNPATFGHPLWSLRGDGEMIAMMLTGRDAELSRIARAWLAAHPERDHRRGAGTAVDGGS</sequence>
<dbReference type="Proteomes" id="UP000509303">
    <property type="component" value="Chromosome"/>
</dbReference>